<feature type="compositionally biased region" description="Low complexity" evidence="1">
    <location>
        <begin position="135"/>
        <end position="144"/>
    </location>
</feature>
<protein>
    <submittedName>
        <fullName evidence="2">Zinc finger, RING/FYVE/PHD-type</fullName>
    </submittedName>
</protein>
<dbReference type="PANTHER" id="PTHR46400:SF10">
    <property type="entry name" value="ZINC FINGER, RING_FYVE_PHD-TYPE-RELATED"/>
    <property type="match status" value="1"/>
</dbReference>
<evidence type="ECO:0000313" key="3">
    <source>
        <dbReference type="Proteomes" id="UP000245207"/>
    </source>
</evidence>
<dbReference type="OrthoDB" id="8062037at2759"/>
<dbReference type="EMBL" id="PKPP01000069">
    <property type="protein sequence ID" value="PWA98400.1"/>
    <property type="molecule type" value="Genomic_DNA"/>
</dbReference>
<gene>
    <name evidence="2" type="ORF">CTI12_AA019920</name>
</gene>
<name>A0A2U1QK54_ARTAN</name>
<comment type="caution">
    <text evidence="2">The sequence shown here is derived from an EMBL/GenBank/DDBJ whole genome shotgun (WGS) entry which is preliminary data.</text>
</comment>
<evidence type="ECO:0000256" key="1">
    <source>
        <dbReference type="SAM" id="MobiDB-lite"/>
    </source>
</evidence>
<sequence length="198" mass="22420">MSTDIDIHEQYINISLPADIPDNLNEFLPEDEDLTYEEVILQQASVYHSYQESGTTRVVTVEEDHRSDSDIDIHEQYINISLPADIPDNLNEFLPEDEDLTYEEVILQQASVYHSYQESGTTRVVTVEDDHRSDSSCTAESSDSGQDDIDPDNMRYEELLDLTESVGVENVGLSALHISQLPTSIYRSGMLSNNNEEK</sequence>
<dbReference type="GO" id="GO:0048437">
    <property type="term" value="P:floral organ development"/>
    <property type="evidence" value="ECO:0007669"/>
    <property type="project" value="TreeGrafter"/>
</dbReference>
<keyword evidence="3" id="KW-1185">Reference proteome</keyword>
<proteinExistence type="predicted"/>
<accession>A0A2U1QK54</accession>
<dbReference type="Proteomes" id="UP000245207">
    <property type="component" value="Unassembled WGS sequence"/>
</dbReference>
<feature type="region of interest" description="Disordered" evidence="1">
    <location>
        <begin position="126"/>
        <end position="152"/>
    </location>
</feature>
<dbReference type="InterPro" id="IPR033276">
    <property type="entry name" value="BB"/>
</dbReference>
<dbReference type="PANTHER" id="PTHR46400">
    <property type="entry name" value="RING/U-BOX SUPERFAMILY PROTEIN"/>
    <property type="match status" value="1"/>
</dbReference>
<dbReference type="GO" id="GO:0046621">
    <property type="term" value="P:negative regulation of organ growth"/>
    <property type="evidence" value="ECO:0007669"/>
    <property type="project" value="InterPro"/>
</dbReference>
<dbReference type="AlphaFoldDB" id="A0A2U1QK54"/>
<dbReference type="GO" id="GO:0031624">
    <property type="term" value="F:ubiquitin conjugating enzyme binding"/>
    <property type="evidence" value="ECO:0007669"/>
    <property type="project" value="TreeGrafter"/>
</dbReference>
<dbReference type="GO" id="GO:0004842">
    <property type="term" value="F:ubiquitin-protein transferase activity"/>
    <property type="evidence" value="ECO:0007669"/>
    <property type="project" value="InterPro"/>
</dbReference>
<evidence type="ECO:0000313" key="2">
    <source>
        <dbReference type="EMBL" id="PWA98400.1"/>
    </source>
</evidence>
<dbReference type="STRING" id="35608.A0A2U1QK54"/>
<dbReference type="GO" id="GO:0016567">
    <property type="term" value="P:protein ubiquitination"/>
    <property type="evidence" value="ECO:0007669"/>
    <property type="project" value="InterPro"/>
</dbReference>
<reference evidence="2 3" key="1">
    <citation type="journal article" date="2018" name="Mol. Plant">
        <title>The genome of Artemisia annua provides insight into the evolution of Asteraceae family and artemisinin biosynthesis.</title>
        <authorList>
            <person name="Shen Q."/>
            <person name="Zhang L."/>
            <person name="Liao Z."/>
            <person name="Wang S."/>
            <person name="Yan T."/>
            <person name="Shi P."/>
            <person name="Liu M."/>
            <person name="Fu X."/>
            <person name="Pan Q."/>
            <person name="Wang Y."/>
            <person name="Lv Z."/>
            <person name="Lu X."/>
            <person name="Zhang F."/>
            <person name="Jiang W."/>
            <person name="Ma Y."/>
            <person name="Chen M."/>
            <person name="Hao X."/>
            <person name="Li L."/>
            <person name="Tang Y."/>
            <person name="Lv G."/>
            <person name="Zhou Y."/>
            <person name="Sun X."/>
            <person name="Brodelius P.E."/>
            <person name="Rose J.K.C."/>
            <person name="Tang K."/>
        </authorList>
    </citation>
    <scope>NUCLEOTIDE SEQUENCE [LARGE SCALE GENOMIC DNA]</scope>
    <source>
        <strain evidence="3">cv. Huhao1</strain>
        <tissue evidence="2">Leaf</tissue>
    </source>
</reference>
<organism evidence="2 3">
    <name type="scientific">Artemisia annua</name>
    <name type="common">Sweet wormwood</name>
    <dbReference type="NCBI Taxonomy" id="35608"/>
    <lineage>
        <taxon>Eukaryota</taxon>
        <taxon>Viridiplantae</taxon>
        <taxon>Streptophyta</taxon>
        <taxon>Embryophyta</taxon>
        <taxon>Tracheophyta</taxon>
        <taxon>Spermatophyta</taxon>
        <taxon>Magnoliopsida</taxon>
        <taxon>eudicotyledons</taxon>
        <taxon>Gunneridae</taxon>
        <taxon>Pentapetalae</taxon>
        <taxon>asterids</taxon>
        <taxon>campanulids</taxon>
        <taxon>Asterales</taxon>
        <taxon>Asteraceae</taxon>
        <taxon>Asteroideae</taxon>
        <taxon>Anthemideae</taxon>
        <taxon>Artemisiinae</taxon>
        <taxon>Artemisia</taxon>
    </lineage>
</organism>